<organism evidence="5 6">
    <name type="scientific">Segniliparus rugosus (strain ATCC BAA-974 / DSM 45345 / CCUG 50838 / CIP 108380 / JCM 13579 / CDC 945)</name>
    <dbReference type="NCBI Taxonomy" id="679197"/>
    <lineage>
        <taxon>Bacteria</taxon>
        <taxon>Bacillati</taxon>
        <taxon>Actinomycetota</taxon>
        <taxon>Actinomycetes</taxon>
        <taxon>Mycobacteriales</taxon>
        <taxon>Segniliparaceae</taxon>
        <taxon>Segniliparus</taxon>
    </lineage>
</organism>
<feature type="domain" description="Carboxylesterase type B" evidence="4">
    <location>
        <begin position="9"/>
        <end position="466"/>
    </location>
</feature>
<dbReference type="Proteomes" id="UP000004816">
    <property type="component" value="Unassembled WGS sequence"/>
</dbReference>
<proteinExistence type="inferred from homology"/>
<comment type="similarity">
    <text evidence="1 3">Belongs to the type-B carboxylesterase/lipase family.</text>
</comment>
<dbReference type="AlphaFoldDB" id="E5XSA2"/>
<reference evidence="5 6" key="1">
    <citation type="journal article" date="2011" name="Stand. Genomic Sci.">
        <title>High quality draft genome sequence of Segniliparus rugosus CDC 945(T)= (ATCC BAA-974(T)).</title>
        <authorList>
            <person name="Earl A.M."/>
            <person name="Desjardins C.A."/>
            <person name="Fitzgerald M.G."/>
            <person name="Arachchi H.M."/>
            <person name="Zeng Q."/>
            <person name="Mehta T."/>
            <person name="Griggs A."/>
            <person name="Birren B.W."/>
            <person name="Toney N.C."/>
            <person name="Carr J."/>
            <person name="Posey J."/>
            <person name="Butler W.R."/>
        </authorList>
    </citation>
    <scope>NUCLEOTIDE SEQUENCE [LARGE SCALE GENOMIC DNA]</scope>
    <source>
        <strain evidence="6">ATCC BAA-974 / DSM 45345 / CCUG 50838 / CIP 108380 / JCM 13579 / CDC 945</strain>
    </source>
</reference>
<evidence type="ECO:0000313" key="6">
    <source>
        <dbReference type="Proteomes" id="UP000004816"/>
    </source>
</evidence>
<dbReference type="PANTHER" id="PTHR11559">
    <property type="entry name" value="CARBOXYLESTERASE"/>
    <property type="match status" value="1"/>
</dbReference>
<evidence type="ECO:0000313" key="5">
    <source>
        <dbReference type="EMBL" id="EFV12770.1"/>
    </source>
</evidence>
<dbReference type="ESTHER" id="9acto-e5xsa2">
    <property type="family name" value="Carb_B_Bacteria"/>
</dbReference>
<dbReference type="STRING" id="679197.HMPREF9336_02374"/>
<dbReference type="HOGENOM" id="CLU_006586_16_0_11"/>
<protein>
    <recommendedName>
        <fullName evidence="3">Carboxylic ester hydrolase</fullName>
        <ecNumber evidence="3">3.1.1.-</ecNumber>
    </recommendedName>
</protein>
<dbReference type="InterPro" id="IPR002018">
    <property type="entry name" value="CarbesteraseB"/>
</dbReference>
<gene>
    <name evidence="5" type="ORF">HMPREF9336_02374</name>
</gene>
<dbReference type="Gene3D" id="3.40.50.1820">
    <property type="entry name" value="alpha/beta hydrolase"/>
    <property type="match status" value="1"/>
</dbReference>
<dbReference type="PROSITE" id="PS00122">
    <property type="entry name" value="CARBOXYLESTERASE_B_1"/>
    <property type="match status" value="1"/>
</dbReference>
<sequence>MLRGVREGGFARFNGVPYAQPPVGGLRFRAPQPLEPWAGEREAVGYSPRCPQPKGTLSAPAAKNVPPSEDCLRLHIVTRAEPGEKRPVMVFFHGGSNLMGESSWATFGGESLLRRSDVVLVGVNFRLGAFGFVHFGELGGSGRPFDDNLGLRDALAALRWTQENIAAFGGDPDNITIWGQSSGAGTVLALMAAPEAGGLFARAIAQSPPAGTVLEREDARLYARWFCEALGAEPGEAGAALARATSDELLAASLRLGELVARRRRGARCLAPLVDGVLLPRRIVDAFSLGHAHRKPLVIGTNRDDVAATLGGRKLVAEREDLTAVVAAMDPGAAERIRAVYPRPAKRRSAISFIGDVRYWIPSLAVAQAHSGFAPTYMYRFDWSSRLTRLLGLGATHGIELGACFPDAGGPFAAALLALGGRATLRQTTEHLQRRWLRFAEGAAPDENWPQYCPEERRTLILDAAPRLESDPWPDRRACWSGFDVASLNHVASMGDWRA</sequence>
<keyword evidence="6" id="KW-1185">Reference proteome</keyword>
<dbReference type="EMBL" id="ACZI02000002">
    <property type="protein sequence ID" value="EFV12770.1"/>
    <property type="molecule type" value="Genomic_DNA"/>
</dbReference>
<dbReference type="GO" id="GO:0016787">
    <property type="term" value="F:hydrolase activity"/>
    <property type="evidence" value="ECO:0007669"/>
    <property type="project" value="UniProtKB-KW"/>
</dbReference>
<dbReference type="Pfam" id="PF00135">
    <property type="entry name" value="COesterase"/>
    <property type="match status" value="1"/>
</dbReference>
<dbReference type="SUPFAM" id="SSF53474">
    <property type="entry name" value="alpha/beta-Hydrolases"/>
    <property type="match status" value="1"/>
</dbReference>
<evidence type="ECO:0000256" key="3">
    <source>
        <dbReference type="RuleBase" id="RU361235"/>
    </source>
</evidence>
<dbReference type="EC" id="3.1.1.-" evidence="3"/>
<keyword evidence="2 3" id="KW-0378">Hydrolase</keyword>
<dbReference type="InterPro" id="IPR029058">
    <property type="entry name" value="AB_hydrolase_fold"/>
</dbReference>
<evidence type="ECO:0000256" key="2">
    <source>
        <dbReference type="ARBA" id="ARBA00022801"/>
    </source>
</evidence>
<dbReference type="eggNOG" id="COG2272">
    <property type="taxonomic scope" value="Bacteria"/>
</dbReference>
<accession>E5XSA2</accession>
<name>E5XSA2_SEGRC</name>
<dbReference type="InterPro" id="IPR050309">
    <property type="entry name" value="Type-B_Carboxylest/Lipase"/>
</dbReference>
<evidence type="ECO:0000256" key="1">
    <source>
        <dbReference type="ARBA" id="ARBA00005964"/>
    </source>
</evidence>
<comment type="caution">
    <text evidence="5">The sequence shown here is derived from an EMBL/GenBank/DDBJ whole genome shotgun (WGS) entry which is preliminary data.</text>
</comment>
<evidence type="ECO:0000259" key="4">
    <source>
        <dbReference type="Pfam" id="PF00135"/>
    </source>
</evidence>
<dbReference type="InterPro" id="IPR019826">
    <property type="entry name" value="Carboxylesterase_B_AS"/>
</dbReference>